<reference evidence="1 2" key="2">
    <citation type="submission" date="2018-11" db="EMBL/GenBank/DDBJ databases">
        <authorList>
            <consortium name="Pathogen Informatics"/>
        </authorList>
    </citation>
    <scope>NUCLEOTIDE SEQUENCE [LARGE SCALE GENOMIC DNA]</scope>
</reference>
<accession>A0A0M3J0D3</accession>
<evidence type="ECO:0000313" key="3">
    <source>
        <dbReference type="WBParaSite" id="ASIM_0000097001-mRNA-1"/>
    </source>
</evidence>
<name>A0A0M3J0D3_ANISI</name>
<reference evidence="3" key="1">
    <citation type="submission" date="2017-02" db="UniProtKB">
        <authorList>
            <consortium name="WormBaseParasite"/>
        </authorList>
    </citation>
    <scope>IDENTIFICATION</scope>
</reference>
<dbReference type="WBParaSite" id="ASIM_0000097001-mRNA-1">
    <property type="protein sequence ID" value="ASIM_0000097001-mRNA-1"/>
    <property type="gene ID" value="ASIM_0000097001"/>
</dbReference>
<evidence type="ECO:0000313" key="2">
    <source>
        <dbReference type="Proteomes" id="UP000267096"/>
    </source>
</evidence>
<keyword evidence="2" id="KW-1185">Reference proteome</keyword>
<sequence length="130" mass="14515">MMPLADMPPPRRQSVVANLFARRQTVANVQGIPTFPRSRAMSTAAALSTVPAVFSVEADFQKSKSVDAQIEEEKSQNPVLRKLRRFSFLPTREPASDMTRRSSVSPQQFAAGSVHINRLFIFSSLTAFRF</sequence>
<dbReference type="EMBL" id="UYRR01000737">
    <property type="protein sequence ID" value="VDK18172.1"/>
    <property type="molecule type" value="Genomic_DNA"/>
</dbReference>
<organism evidence="3">
    <name type="scientific">Anisakis simplex</name>
    <name type="common">Herring worm</name>
    <dbReference type="NCBI Taxonomy" id="6269"/>
    <lineage>
        <taxon>Eukaryota</taxon>
        <taxon>Metazoa</taxon>
        <taxon>Ecdysozoa</taxon>
        <taxon>Nematoda</taxon>
        <taxon>Chromadorea</taxon>
        <taxon>Rhabditida</taxon>
        <taxon>Spirurina</taxon>
        <taxon>Ascaridomorpha</taxon>
        <taxon>Ascaridoidea</taxon>
        <taxon>Anisakidae</taxon>
        <taxon>Anisakis</taxon>
        <taxon>Anisakis simplex complex</taxon>
    </lineage>
</organism>
<dbReference type="Proteomes" id="UP000267096">
    <property type="component" value="Unassembled WGS sequence"/>
</dbReference>
<gene>
    <name evidence="1" type="ORF">ASIM_LOCUS866</name>
</gene>
<dbReference type="AlphaFoldDB" id="A0A0M3J0D3"/>
<proteinExistence type="predicted"/>
<evidence type="ECO:0000313" key="1">
    <source>
        <dbReference type="EMBL" id="VDK18172.1"/>
    </source>
</evidence>
<protein>
    <submittedName>
        <fullName evidence="1 3">Uncharacterized protein</fullName>
    </submittedName>
</protein>